<sequence length="789" mass="88049">MEKILQDIGTVSEAKPDQLDQLRDVTAEFLESSQPHGPELPPSPIHVYKGLIRRLAETSDSTQVGVLAGRDDRVQDVILGPTVLQVMENPDVISRWKDFKYEVLGMVSWCEDGREECEHQLQQLWDAQDHMLVLVMAGMESTKAWLAEKDTDSSKLSFRAVSVTQSGVNRQKGDNFVVLPATQVAVTLQDQAVALVSSALYKHIKEFAATAVLKDTTAYEKHCVPPDGLCCFHAILGSLEFTMWNAAYLHIKKFSPTAVKRDAIYGIVSQKKRLCLWTIIEIDKVTEPMVVETGTLWTGCHPETGYEDGSGCSGFTYEHGVKKAAETMCPAVVLFENVTGLTDTCKDEKGNQMQPQIEVVTSDFKELGYVFQYSKLDARRFLLPQRRTRVYGTADLDEGQSQQDFRQLMSETLSDLSSDIHFDHGQVFEEGLTTTALQGNAARVVQEAVEKGRLQNESNDLYVDTSSSHSREAEMSYGATTCVRPTHPIYSVKRERFLTVAELWRCQGLFRDDFERPEAVDQILQQPKLAQDLCGNSFASTCAQAQLIASLCHCKGWKSLSGCAVRCSERLARGDSESTVPYTAPSPASIAPKQAKVMSEIPNRLRNLLGVPLKHHNGKFKVSEGTHTIPQPLALAIEELLLERIQLGEEVSFDYAWEVVQQAVTEWNSQLEALTNAVRESLGPQFLRHHDQDLPEDPSEEALLAVEDAANQDLNDILSMLTPVTFSKNHASCMSPGCASEQYCTVPYSKCWFLSYIVLDQKPGYDNCCSHCTFTTTVNLYIHTQYILQ</sequence>
<dbReference type="SUPFAM" id="SSF53335">
    <property type="entry name" value="S-adenosyl-L-methionine-dependent methyltransferases"/>
    <property type="match status" value="1"/>
</dbReference>
<dbReference type="Gene3D" id="3.90.120.10">
    <property type="entry name" value="DNA Methylase, subunit A, domain 2"/>
    <property type="match status" value="1"/>
</dbReference>
<dbReference type="InterPro" id="IPR029063">
    <property type="entry name" value="SAM-dependent_MTases_sf"/>
</dbReference>
<organism evidence="3 4">
    <name type="scientific">Durusdinium trenchii</name>
    <dbReference type="NCBI Taxonomy" id="1381693"/>
    <lineage>
        <taxon>Eukaryota</taxon>
        <taxon>Sar</taxon>
        <taxon>Alveolata</taxon>
        <taxon>Dinophyceae</taxon>
        <taxon>Suessiales</taxon>
        <taxon>Symbiodiniaceae</taxon>
        <taxon>Durusdinium</taxon>
    </lineage>
</organism>
<protein>
    <submittedName>
        <fullName evidence="3">Mitochondrial</fullName>
    </submittedName>
</protein>
<dbReference type="InterPro" id="IPR001525">
    <property type="entry name" value="C5_MeTfrase"/>
</dbReference>
<dbReference type="Proteomes" id="UP001642464">
    <property type="component" value="Unassembled WGS sequence"/>
</dbReference>
<dbReference type="Pfam" id="PF00145">
    <property type="entry name" value="DNA_methylase"/>
    <property type="match status" value="1"/>
</dbReference>
<proteinExistence type="predicted"/>
<evidence type="ECO:0000313" key="4">
    <source>
        <dbReference type="Proteomes" id="UP001642464"/>
    </source>
</evidence>
<evidence type="ECO:0000256" key="1">
    <source>
        <dbReference type="ARBA" id="ARBA00022603"/>
    </source>
</evidence>
<gene>
    <name evidence="3" type="ORF">SCF082_LOCUS28052</name>
</gene>
<keyword evidence="1" id="KW-0489">Methyltransferase</keyword>
<reference evidence="3 4" key="1">
    <citation type="submission" date="2024-02" db="EMBL/GenBank/DDBJ databases">
        <authorList>
            <person name="Chen Y."/>
            <person name="Shah S."/>
            <person name="Dougan E. K."/>
            <person name="Thang M."/>
            <person name="Chan C."/>
        </authorList>
    </citation>
    <scope>NUCLEOTIDE SEQUENCE [LARGE SCALE GENOMIC DNA]</scope>
</reference>
<accession>A0ABP0MJX0</accession>
<dbReference type="Gene3D" id="3.40.50.150">
    <property type="entry name" value="Vaccinia Virus protein VP39"/>
    <property type="match status" value="1"/>
</dbReference>
<dbReference type="EMBL" id="CAXAMM010022001">
    <property type="protein sequence ID" value="CAK9051004.1"/>
    <property type="molecule type" value="Genomic_DNA"/>
</dbReference>
<keyword evidence="4" id="KW-1185">Reference proteome</keyword>
<comment type="caution">
    <text evidence="3">The sequence shown here is derived from an EMBL/GenBank/DDBJ whole genome shotgun (WGS) entry which is preliminary data.</text>
</comment>
<evidence type="ECO:0000313" key="3">
    <source>
        <dbReference type="EMBL" id="CAK9051004.1"/>
    </source>
</evidence>
<keyword evidence="2" id="KW-0808">Transferase</keyword>
<evidence type="ECO:0000256" key="2">
    <source>
        <dbReference type="ARBA" id="ARBA00022679"/>
    </source>
</evidence>
<name>A0ABP0MJX0_9DINO</name>